<dbReference type="InterPro" id="IPR016174">
    <property type="entry name" value="Di-haem_cyt_TM"/>
</dbReference>
<evidence type="ECO:0000256" key="8">
    <source>
        <dbReference type="ARBA" id="ARBA00022982"/>
    </source>
</evidence>
<dbReference type="AlphaFoldDB" id="A0A928YRY9"/>
<evidence type="ECO:0000256" key="12">
    <source>
        <dbReference type="ARBA" id="ARBA00037975"/>
    </source>
</evidence>
<comment type="subcellular location">
    <subcellularLocation>
        <location evidence="2">Cell membrane</location>
        <topology evidence="2">Multi-pass membrane protein</topology>
    </subcellularLocation>
</comment>
<dbReference type="GO" id="GO:0005886">
    <property type="term" value="C:plasma membrane"/>
    <property type="evidence" value="ECO:0007669"/>
    <property type="project" value="UniProtKB-SubCell"/>
</dbReference>
<evidence type="ECO:0000256" key="4">
    <source>
        <dbReference type="ARBA" id="ARBA00022475"/>
    </source>
</evidence>
<dbReference type="InterPro" id="IPR011577">
    <property type="entry name" value="Cyt_b561_bac/Ni-Hgenase"/>
</dbReference>
<keyword evidence="16" id="KW-1185">Reference proteome</keyword>
<keyword evidence="3" id="KW-0813">Transport</keyword>
<dbReference type="PANTHER" id="PTHR30529:SF1">
    <property type="entry name" value="CYTOCHROME B561 HOMOLOG 2"/>
    <property type="match status" value="1"/>
</dbReference>
<comment type="similarity">
    <text evidence="12">Belongs to the cytochrome b561 family.</text>
</comment>
<evidence type="ECO:0000256" key="10">
    <source>
        <dbReference type="ARBA" id="ARBA00023004"/>
    </source>
</evidence>
<feature type="domain" description="Cytochrome b561 bacterial/Ni-hydrogenase" evidence="14">
    <location>
        <begin position="9"/>
        <end position="179"/>
    </location>
</feature>
<keyword evidence="11 13" id="KW-0472">Membrane</keyword>
<evidence type="ECO:0000256" key="5">
    <source>
        <dbReference type="ARBA" id="ARBA00022617"/>
    </source>
</evidence>
<evidence type="ECO:0000256" key="6">
    <source>
        <dbReference type="ARBA" id="ARBA00022692"/>
    </source>
</evidence>
<dbReference type="EMBL" id="PRDL01000001">
    <property type="protein sequence ID" value="MBE8715841.1"/>
    <property type="molecule type" value="Genomic_DNA"/>
</dbReference>
<feature type="transmembrane region" description="Helical" evidence="13">
    <location>
        <begin position="47"/>
        <end position="71"/>
    </location>
</feature>
<reference evidence="15" key="1">
    <citation type="submission" date="2018-07" db="EMBL/GenBank/DDBJ databases">
        <title>Genome assembly of strain Ka43.</title>
        <authorList>
            <person name="Kukolya J."/>
            <person name="Nagy I."/>
            <person name="Horvath B."/>
            <person name="Toth A."/>
        </authorList>
    </citation>
    <scope>NUCLEOTIDE SEQUENCE</scope>
    <source>
        <strain evidence="15">KB43</strain>
    </source>
</reference>
<dbReference type="Proteomes" id="UP000652567">
    <property type="component" value="Unassembled WGS sequence"/>
</dbReference>
<keyword evidence="10" id="KW-0408">Iron</keyword>
<comment type="caution">
    <text evidence="15">The sequence shown here is derived from an EMBL/GenBank/DDBJ whole genome shotgun (WGS) entry which is preliminary data.</text>
</comment>
<keyword evidence="7" id="KW-0479">Metal-binding</keyword>
<proteinExistence type="inferred from homology"/>
<evidence type="ECO:0000256" key="13">
    <source>
        <dbReference type="SAM" id="Phobius"/>
    </source>
</evidence>
<gene>
    <name evidence="15" type="ORF">C4F51_01395</name>
</gene>
<dbReference type="PANTHER" id="PTHR30529">
    <property type="entry name" value="CYTOCHROME B561"/>
    <property type="match status" value="1"/>
</dbReference>
<evidence type="ECO:0000256" key="9">
    <source>
        <dbReference type="ARBA" id="ARBA00022989"/>
    </source>
</evidence>
<keyword evidence="8" id="KW-0249">Electron transport</keyword>
<feature type="transmembrane region" description="Helical" evidence="13">
    <location>
        <begin position="91"/>
        <end position="110"/>
    </location>
</feature>
<dbReference type="GO" id="GO:0020037">
    <property type="term" value="F:heme binding"/>
    <property type="evidence" value="ECO:0007669"/>
    <property type="project" value="TreeGrafter"/>
</dbReference>
<evidence type="ECO:0000256" key="7">
    <source>
        <dbReference type="ARBA" id="ARBA00022723"/>
    </source>
</evidence>
<dbReference type="Pfam" id="PF01292">
    <property type="entry name" value="Ni_hydr_CYTB"/>
    <property type="match status" value="1"/>
</dbReference>
<evidence type="ECO:0000256" key="2">
    <source>
        <dbReference type="ARBA" id="ARBA00004651"/>
    </source>
</evidence>
<dbReference type="GO" id="GO:0022904">
    <property type="term" value="P:respiratory electron transport chain"/>
    <property type="evidence" value="ECO:0007669"/>
    <property type="project" value="InterPro"/>
</dbReference>
<keyword evidence="9 13" id="KW-1133">Transmembrane helix</keyword>
<evidence type="ECO:0000259" key="14">
    <source>
        <dbReference type="Pfam" id="PF01292"/>
    </source>
</evidence>
<feature type="transmembrane region" description="Helical" evidence="13">
    <location>
        <begin position="146"/>
        <end position="169"/>
    </location>
</feature>
<accession>A0A928YRY9</accession>
<dbReference type="InterPro" id="IPR052168">
    <property type="entry name" value="Cytochrome_b561_oxidase"/>
</dbReference>
<evidence type="ECO:0000313" key="16">
    <source>
        <dbReference type="Proteomes" id="UP000652567"/>
    </source>
</evidence>
<dbReference type="Gene3D" id="1.20.950.20">
    <property type="entry name" value="Transmembrane di-heme cytochromes, Chain C"/>
    <property type="match status" value="1"/>
</dbReference>
<dbReference type="SUPFAM" id="SSF81342">
    <property type="entry name" value="Transmembrane di-heme cytochromes"/>
    <property type="match status" value="1"/>
</dbReference>
<feature type="transmembrane region" description="Helical" evidence="13">
    <location>
        <begin position="6"/>
        <end position="35"/>
    </location>
</feature>
<dbReference type="GO" id="GO:0046872">
    <property type="term" value="F:metal ion binding"/>
    <property type="evidence" value="ECO:0007669"/>
    <property type="project" value="UniProtKB-KW"/>
</dbReference>
<name>A0A928YRY9_9GAMM</name>
<comment type="cofactor">
    <cofactor evidence="1">
        <name>heme b</name>
        <dbReference type="ChEBI" id="CHEBI:60344"/>
    </cofactor>
</comment>
<evidence type="ECO:0000256" key="11">
    <source>
        <dbReference type="ARBA" id="ARBA00023136"/>
    </source>
</evidence>
<evidence type="ECO:0000313" key="15">
    <source>
        <dbReference type="EMBL" id="MBE8715841.1"/>
    </source>
</evidence>
<protein>
    <submittedName>
        <fullName evidence="15">Cytochrome b</fullName>
    </submittedName>
</protein>
<dbReference type="RefSeq" id="WP_193906485.1">
    <property type="nucleotide sequence ID" value="NZ_PRDL01000001.1"/>
</dbReference>
<keyword evidence="4" id="KW-1003">Cell membrane</keyword>
<keyword evidence="5" id="KW-0349">Heme</keyword>
<evidence type="ECO:0000256" key="1">
    <source>
        <dbReference type="ARBA" id="ARBA00001970"/>
    </source>
</evidence>
<dbReference type="GO" id="GO:0009055">
    <property type="term" value="F:electron transfer activity"/>
    <property type="evidence" value="ECO:0007669"/>
    <property type="project" value="InterPro"/>
</dbReference>
<sequence>MLKDSAVGYGLLSIILHWVSALLIVGLFGLGIYMVDLSYYDDMYHKAPSLHISLGLILFLLTVLRVVWRGVNPKPEVLPGQKPLAVAGAQLIKYVFYILIAVLVATGYLITTADGKAASLFGLISFPVTVQLGADGVDLAGSIHEIAAWAMVLLAGVHGLAALVHHFVVRDRTLVRMLKPVKK</sequence>
<organism evidence="15 16">
    <name type="scientific">Cellvibrio polysaccharolyticus</name>
    <dbReference type="NCBI Taxonomy" id="2082724"/>
    <lineage>
        <taxon>Bacteria</taxon>
        <taxon>Pseudomonadati</taxon>
        <taxon>Pseudomonadota</taxon>
        <taxon>Gammaproteobacteria</taxon>
        <taxon>Cellvibrionales</taxon>
        <taxon>Cellvibrionaceae</taxon>
        <taxon>Cellvibrio</taxon>
    </lineage>
</organism>
<evidence type="ECO:0000256" key="3">
    <source>
        <dbReference type="ARBA" id="ARBA00022448"/>
    </source>
</evidence>
<keyword evidence="6 13" id="KW-0812">Transmembrane</keyword>